<comment type="subcellular location">
    <subcellularLocation>
        <location evidence="1">Membrane</location>
        <topology evidence="1">Multi-pass membrane protein</topology>
    </subcellularLocation>
</comment>
<evidence type="ECO:0000256" key="2">
    <source>
        <dbReference type="ARBA" id="ARBA00022692"/>
    </source>
</evidence>
<evidence type="ECO:0000256" key="1">
    <source>
        <dbReference type="ARBA" id="ARBA00004141"/>
    </source>
</evidence>
<feature type="transmembrane region" description="Helical" evidence="6">
    <location>
        <begin position="388"/>
        <end position="411"/>
    </location>
</feature>
<evidence type="ECO:0000256" key="6">
    <source>
        <dbReference type="SAM" id="Phobius"/>
    </source>
</evidence>
<dbReference type="InterPro" id="IPR013057">
    <property type="entry name" value="AA_transpt_TM"/>
</dbReference>
<protein>
    <recommendedName>
        <fullName evidence="7">Amino acid transporter transmembrane domain-containing protein</fullName>
    </recommendedName>
</protein>
<keyword evidence="9" id="KW-1185">Reference proteome</keyword>
<dbReference type="PANTHER" id="PTHR22950">
    <property type="entry name" value="AMINO ACID TRANSPORTER"/>
    <property type="match status" value="1"/>
</dbReference>
<keyword evidence="5 6" id="KW-0472">Membrane</keyword>
<dbReference type="GO" id="GO:0015179">
    <property type="term" value="F:L-amino acid transmembrane transporter activity"/>
    <property type="evidence" value="ECO:0007669"/>
    <property type="project" value="TreeGrafter"/>
</dbReference>
<feature type="transmembrane region" description="Helical" evidence="6">
    <location>
        <begin position="210"/>
        <end position="238"/>
    </location>
</feature>
<feature type="transmembrane region" description="Helical" evidence="6">
    <location>
        <begin position="299"/>
        <end position="327"/>
    </location>
</feature>
<evidence type="ECO:0000313" key="9">
    <source>
        <dbReference type="Proteomes" id="UP000596660"/>
    </source>
</evidence>
<keyword evidence="4 6" id="KW-1133">Transmembrane helix</keyword>
<feature type="domain" description="Amino acid transporter transmembrane" evidence="7">
    <location>
        <begin position="202"/>
        <end position="284"/>
    </location>
</feature>
<feature type="domain" description="Amino acid transporter transmembrane" evidence="7">
    <location>
        <begin position="25"/>
        <end position="187"/>
    </location>
</feature>
<feature type="transmembrane region" description="Helical" evidence="6">
    <location>
        <begin position="96"/>
        <end position="115"/>
    </location>
</feature>
<feature type="transmembrane region" description="Helical" evidence="6">
    <location>
        <begin position="31"/>
        <end position="50"/>
    </location>
</feature>
<reference evidence="8" key="2">
    <citation type="submission" date="2021-03" db="UniProtKB">
        <authorList>
            <consortium name="EnsemblPlants"/>
        </authorList>
    </citation>
    <scope>IDENTIFICATION</scope>
</reference>
<evidence type="ECO:0000313" key="8">
    <source>
        <dbReference type="EnsemblPlants" id="AUR62027047-RA:cds"/>
    </source>
</evidence>
<name>A0A803MC54_CHEQI</name>
<dbReference type="PANTHER" id="PTHR22950:SF705">
    <property type="entry name" value="AMINO ACID TRANSPORTER AVT1I-LIKE"/>
    <property type="match status" value="1"/>
</dbReference>
<feature type="transmembrane region" description="Helical" evidence="6">
    <location>
        <begin position="135"/>
        <end position="158"/>
    </location>
</feature>
<feature type="domain" description="Amino acid transporter transmembrane" evidence="7">
    <location>
        <begin position="294"/>
        <end position="484"/>
    </location>
</feature>
<dbReference type="Proteomes" id="UP000596660">
    <property type="component" value="Unplaced"/>
</dbReference>
<evidence type="ECO:0000256" key="4">
    <source>
        <dbReference type="ARBA" id="ARBA00022989"/>
    </source>
</evidence>
<sequence length="542" mass="59398">MKFSLTQPLLELEDNNKESSLKESNTSFLKTVFNGINVILGNGILIVPYALAHGGWLSLILFIIIAGVATYTSLLLKRCMDVDPRIRTYSHIGEYAFGNAGKVIVSIVLYAELYMATTSYLISEGDNLYKLFPGFSVGVFGIPIEGKSCFIIIVALILLPTVLLDSLSILAYISAVGVLASLLILGSVLWEGIVGFDQLFLLFISMQKKHHFSTALLLSFTFSAFVYVSMAVLGCLMFGSSVESQITLNFPTRKLSSEVAIYTTLITPLVKYALVLKPVVVSTEGWFPGKYHSGNGVLIVPYALAHGGWLSLILLFAIAGVATYTSLLLKRCMEVDPRIKTYSHVGEYAFGNVGNVIVSIVLYGDLYMATTSYLISEGDNLHKLFPEFSLGAFGIAIEGNSCFIIIIALILLPTVLLDSLSILAYISAAGVLASLLILGSILCVGIFDGIEFPQVENQVPLFNFKGIITAASLYMLCYSGQTVFSCRLYLNAEKTSFLQGFIHELRILNLYLCLDGRVRMLDVWFKCRITDNSKPSNEKIEL</sequence>
<proteinExistence type="predicted"/>
<evidence type="ECO:0000256" key="5">
    <source>
        <dbReference type="ARBA" id="ARBA00023136"/>
    </source>
</evidence>
<accession>A0A803MC54</accession>
<dbReference type="GO" id="GO:0005774">
    <property type="term" value="C:vacuolar membrane"/>
    <property type="evidence" value="ECO:0007669"/>
    <property type="project" value="TreeGrafter"/>
</dbReference>
<keyword evidence="2 6" id="KW-0812">Transmembrane</keyword>
<feature type="transmembrane region" description="Helical" evidence="6">
    <location>
        <begin position="170"/>
        <end position="190"/>
    </location>
</feature>
<feature type="transmembrane region" description="Helical" evidence="6">
    <location>
        <begin position="56"/>
        <end position="76"/>
    </location>
</feature>
<organism evidence="8 9">
    <name type="scientific">Chenopodium quinoa</name>
    <name type="common">Quinoa</name>
    <dbReference type="NCBI Taxonomy" id="63459"/>
    <lineage>
        <taxon>Eukaryota</taxon>
        <taxon>Viridiplantae</taxon>
        <taxon>Streptophyta</taxon>
        <taxon>Embryophyta</taxon>
        <taxon>Tracheophyta</taxon>
        <taxon>Spermatophyta</taxon>
        <taxon>Magnoliopsida</taxon>
        <taxon>eudicotyledons</taxon>
        <taxon>Gunneridae</taxon>
        <taxon>Pentapetalae</taxon>
        <taxon>Caryophyllales</taxon>
        <taxon>Chenopodiaceae</taxon>
        <taxon>Chenopodioideae</taxon>
        <taxon>Atripliceae</taxon>
        <taxon>Chenopodium</taxon>
    </lineage>
</organism>
<dbReference type="Pfam" id="PF01490">
    <property type="entry name" value="Aa_trans"/>
    <property type="match status" value="3"/>
</dbReference>
<feature type="transmembrane region" description="Helical" evidence="6">
    <location>
        <begin position="348"/>
        <end position="368"/>
    </location>
</feature>
<keyword evidence="3" id="KW-0029">Amino-acid transport</keyword>
<dbReference type="Gramene" id="AUR62027047-RA">
    <property type="protein sequence ID" value="AUR62027047-RA:cds"/>
    <property type="gene ID" value="AUR62027047"/>
</dbReference>
<evidence type="ECO:0000256" key="3">
    <source>
        <dbReference type="ARBA" id="ARBA00022970"/>
    </source>
</evidence>
<dbReference type="AlphaFoldDB" id="A0A803MC54"/>
<keyword evidence="3" id="KW-0813">Transport</keyword>
<feature type="transmembrane region" description="Helical" evidence="6">
    <location>
        <begin position="259"/>
        <end position="279"/>
    </location>
</feature>
<dbReference type="EnsemblPlants" id="AUR62027047-RA">
    <property type="protein sequence ID" value="AUR62027047-RA:cds"/>
    <property type="gene ID" value="AUR62027047"/>
</dbReference>
<reference evidence="8" key="1">
    <citation type="journal article" date="2017" name="Nature">
        <title>The genome of Chenopodium quinoa.</title>
        <authorList>
            <person name="Jarvis D.E."/>
            <person name="Ho Y.S."/>
            <person name="Lightfoot D.J."/>
            <person name="Schmoeckel S.M."/>
            <person name="Li B."/>
            <person name="Borm T.J.A."/>
            <person name="Ohyanagi H."/>
            <person name="Mineta K."/>
            <person name="Michell C.T."/>
            <person name="Saber N."/>
            <person name="Kharbatia N.M."/>
            <person name="Rupper R.R."/>
            <person name="Sharp A.R."/>
            <person name="Dally N."/>
            <person name="Boughton B.A."/>
            <person name="Woo Y.H."/>
            <person name="Gao G."/>
            <person name="Schijlen E.G.W.M."/>
            <person name="Guo X."/>
            <person name="Momin A.A."/>
            <person name="Negrao S."/>
            <person name="Al-Babili S."/>
            <person name="Gehring C."/>
            <person name="Roessner U."/>
            <person name="Jung C."/>
            <person name="Murphy K."/>
            <person name="Arold S.T."/>
            <person name="Gojobori T."/>
            <person name="van der Linden C.G."/>
            <person name="van Loo E.N."/>
            <person name="Jellen E.N."/>
            <person name="Maughan P.J."/>
            <person name="Tester M."/>
        </authorList>
    </citation>
    <scope>NUCLEOTIDE SEQUENCE [LARGE SCALE GENOMIC DNA]</scope>
    <source>
        <strain evidence="8">cv. PI 614886</strain>
    </source>
</reference>
<feature type="transmembrane region" description="Helical" evidence="6">
    <location>
        <begin position="423"/>
        <end position="447"/>
    </location>
</feature>
<evidence type="ECO:0000259" key="7">
    <source>
        <dbReference type="Pfam" id="PF01490"/>
    </source>
</evidence>
<dbReference type="OMA" id="RITDNSK"/>
<feature type="transmembrane region" description="Helical" evidence="6">
    <location>
        <begin position="467"/>
        <end position="490"/>
    </location>
</feature>